<comment type="caution">
    <text evidence="2">The sequence shown here is derived from an EMBL/GenBank/DDBJ whole genome shotgun (WGS) entry which is preliminary data.</text>
</comment>
<organism evidence="2 3">
    <name type="scientific">Zavarzinia compransoris</name>
    <dbReference type="NCBI Taxonomy" id="1264899"/>
    <lineage>
        <taxon>Bacteria</taxon>
        <taxon>Pseudomonadati</taxon>
        <taxon>Pseudomonadota</taxon>
        <taxon>Alphaproteobacteria</taxon>
        <taxon>Rhodospirillales</taxon>
        <taxon>Zavarziniaceae</taxon>
        <taxon>Zavarzinia</taxon>
    </lineage>
</organism>
<keyword evidence="3" id="KW-1185">Reference proteome</keyword>
<keyword evidence="1" id="KW-1133">Transmembrane helix</keyword>
<reference evidence="3" key="1">
    <citation type="submission" date="2018-05" db="EMBL/GenBank/DDBJ databases">
        <title>Zavarzinia sp. HR-AS.</title>
        <authorList>
            <person name="Lee Y."/>
            <person name="Jeon C.O."/>
        </authorList>
    </citation>
    <scope>NUCLEOTIDE SEQUENCE [LARGE SCALE GENOMIC DNA]</scope>
    <source>
        <strain evidence="3">DSM 1231</strain>
    </source>
</reference>
<proteinExistence type="predicted"/>
<dbReference type="RefSeq" id="WP_109922676.1">
    <property type="nucleotide sequence ID" value="NZ_QGLF01000005.1"/>
</dbReference>
<evidence type="ECO:0000313" key="2">
    <source>
        <dbReference type="EMBL" id="PWR18990.1"/>
    </source>
</evidence>
<keyword evidence="1" id="KW-0472">Membrane</keyword>
<name>A0A317DYH8_9PROT</name>
<feature type="transmembrane region" description="Helical" evidence="1">
    <location>
        <begin position="33"/>
        <end position="54"/>
    </location>
</feature>
<dbReference type="Proteomes" id="UP000246077">
    <property type="component" value="Unassembled WGS sequence"/>
</dbReference>
<keyword evidence="1" id="KW-0812">Transmembrane</keyword>
<dbReference type="EMBL" id="QGLF01000005">
    <property type="protein sequence ID" value="PWR18990.1"/>
    <property type="molecule type" value="Genomic_DNA"/>
</dbReference>
<evidence type="ECO:0000313" key="3">
    <source>
        <dbReference type="Proteomes" id="UP000246077"/>
    </source>
</evidence>
<dbReference type="AlphaFoldDB" id="A0A317DYH8"/>
<feature type="transmembrane region" description="Helical" evidence="1">
    <location>
        <begin position="7"/>
        <end position="27"/>
    </location>
</feature>
<accession>A0A317DYH8</accession>
<evidence type="ECO:0000256" key="1">
    <source>
        <dbReference type="SAM" id="Phobius"/>
    </source>
</evidence>
<sequence>MERTYARALLLAGPTMVGAGFLAYALFAGLAGLAGPVLAAAVTGLVFLAPALIVGLSRKKPVPTVTGTVSTTAAAANAQLRTIAEAVHDNPLGAAASTALQGVAGLLDPDRRRK</sequence>
<gene>
    <name evidence="2" type="ORF">DKG75_18660</name>
</gene>
<protein>
    <submittedName>
        <fullName evidence="2">Uncharacterized protein</fullName>
    </submittedName>
</protein>